<keyword evidence="9" id="KW-0812">Transmembrane</keyword>
<dbReference type="EMBL" id="QYBC01000014">
    <property type="protein sequence ID" value="RYB03449.1"/>
    <property type="molecule type" value="Genomic_DNA"/>
</dbReference>
<dbReference type="RefSeq" id="WP_129220403.1">
    <property type="nucleotide sequence ID" value="NZ_QYBC01000014.1"/>
</dbReference>
<dbReference type="PRINTS" id="PR00368">
    <property type="entry name" value="FADPNR"/>
</dbReference>
<dbReference type="Pfam" id="PF22366">
    <property type="entry name" value="NDH2_C"/>
    <property type="match status" value="1"/>
</dbReference>
<dbReference type="Gene3D" id="3.50.50.100">
    <property type="match status" value="1"/>
</dbReference>
<feature type="domain" description="External alternative NADH-ubiquinone oxidoreductase-like C-terminal" evidence="11">
    <location>
        <begin position="360"/>
        <end position="417"/>
    </location>
</feature>
<evidence type="ECO:0000256" key="4">
    <source>
        <dbReference type="ARBA" id="ARBA00022827"/>
    </source>
</evidence>
<evidence type="ECO:0000256" key="3">
    <source>
        <dbReference type="ARBA" id="ARBA00022630"/>
    </source>
</evidence>
<reference evidence="12 13" key="2">
    <citation type="submission" date="2019-02" db="EMBL/GenBank/DDBJ databases">
        <title>'Lichenibacterium ramalinii' gen. nov. sp. nov., 'Lichenibacterium minor' gen. nov. sp. nov.</title>
        <authorList>
            <person name="Pankratov T."/>
        </authorList>
    </citation>
    <scope>NUCLEOTIDE SEQUENCE [LARGE SCALE GENOMIC DNA]</scope>
    <source>
        <strain evidence="12 13">RmlP001</strain>
    </source>
</reference>
<evidence type="ECO:0000313" key="12">
    <source>
        <dbReference type="EMBL" id="RYB03449.1"/>
    </source>
</evidence>
<dbReference type="OrthoDB" id="9781621at2"/>
<keyword evidence="4" id="KW-0274">FAD</keyword>
<evidence type="ECO:0000256" key="5">
    <source>
        <dbReference type="ARBA" id="ARBA00022946"/>
    </source>
</evidence>
<name>A0A4Q2R977_9HYPH</name>
<feature type="domain" description="FAD/NAD(P)-binding" evidence="10">
    <location>
        <begin position="18"/>
        <end position="335"/>
    </location>
</feature>
<evidence type="ECO:0000313" key="13">
    <source>
        <dbReference type="Proteomes" id="UP000289411"/>
    </source>
</evidence>
<dbReference type="InterPro" id="IPR023753">
    <property type="entry name" value="FAD/NAD-binding_dom"/>
</dbReference>
<dbReference type="Proteomes" id="UP000289411">
    <property type="component" value="Unassembled WGS sequence"/>
</dbReference>
<comment type="catalytic activity">
    <reaction evidence="8">
        <text>a quinone + NADH + H(+) = a quinol + NAD(+)</text>
        <dbReference type="Rhea" id="RHEA:46160"/>
        <dbReference type="ChEBI" id="CHEBI:15378"/>
        <dbReference type="ChEBI" id="CHEBI:24646"/>
        <dbReference type="ChEBI" id="CHEBI:57540"/>
        <dbReference type="ChEBI" id="CHEBI:57945"/>
        <dbReference type="ChEBI" id="CHEBI:132124"/>
        <dbReference type="EC" id="1.6.5.9"/>
    </reaction>
</comment>
<dbReference type="PRINTS" id="PR00411">
    <property type="entry name" value="PNDRDTASEI"/>
</dbReference>
<dbReference type="GO" id="GO:0050136">
    <property type="term" value="F:NADH dehydrogenase (quinone) (non-electrogenic) activity"/>
    <property type="evidence" value="ECO:0007669"/>
    <property type="project" value="UniProtKB-EC"/>
</dbReference>
<keyword evidence="9" id="KW-0472">Membrane</keyword>
<sequence>MPTSTMTHDPHQPRGLPRIVIIGAGFGGLEVVRGLNLAPAVVTVIDKTNHNLFQPLLYQVATAALAPSDIAVPVRSLFTDMPRVGTLMGEVTGVDTDNKLVHVKGVPDIPYDHLVLATGSVYSWFGHDDWARHAFTLKTLDQALALRSSLLAAFEWAESRTDPDEIRRLLTFVIVGGGPTGVEMAGAIAELAHATLARDFRRIRPNSARIVLCEGGPSLLAGFPDKLSAYARHHLEDLGVEVKTGAQVETVDRDGVVAGGERIFAANVLWAAGTAATPVAAWVGAETGKGNGIKIDEHCAVPGLDGVYAVGDCTYMEDAAGHRLPGVAPVAKQQGAHVAKVLMQRLIGEPLPQPFRYDDQGQLAMVGRSAAVADLGGRVKMTGLVGWLLWSVVHLFFLIGARNRITVYLNWVWAWLTYGRGARLITAIDPQVRRDFAHLDEIAAHRPVLPPAA</sequence>
<dbReference type="PANTHER" id="PTHR43706">
    <property type="entry name" value="NADH DEHYDROGENASE"/>
    <property type="match status" value="1"/>
</dbReference>
<reference evidence="12 13" key="1">
    <citation type="submission" date="2018-09" db="EMBL/GenBank/DDBJ databases">
        <authorList>
            <person name="Grouzdev D.S."/>
            <person name="Krutkina M.S."/>
        </authorList>
    </citation>
    <scope>NUCLEOTIDE SEQUENCE [LARGE SCALE GENOMIC DNA]</scope>
    <source>
        <strain evidence="12 13">RmlP001</strain>
    </source>
</reference>
<feature type="transmembrane region" description="Helical" evidence="9">
    <location>
        <begin position="384"/>
        <end position="401"/>
    </location>
</feature>
<keyword evidence="6" id="KW-0560">Oxidoreductase</keyword>
<dbReference type="SUPFAM" id="SSF51905">
    <property type="entry name" value="FAD/NAD(P)-binding domain"/>
    <property type="match status" value="1"/>
</dbReference>
<keyword evidence="13" id="KW-1185">Reference proteome</keyword>
<dbReference type="InterPro" id="IPR054585">
    <property type="entry name" value="NDH2-like_C"/>
</dbReference>
<evidence type="ECO:0000256" key="7">
    <source>
        <dbReference type="ARBA" id="ARBA00023027"/>
    </source>
</evidence>
<dbReference type="PANTHER" id="PTHR43706:SF47">
    <property type="entry name" value="EXTERNAL NADH-UBIQUINONE OXIDOREDUCTASE 1, MITOCHONDRIAL-RELATED"/>
    <property type="match status" value="1"/>
</dbReference>
<protein>
    <recommendedName>
        <fullName evidence="2">NADH:ubiquinone reductase (non-electrogenic)</fullName>
        <ecNumber evidence="2">1.6.5.9</ecNumber>
    </recommendedName>
</protein>
<accession>A0A4Q2R977</accession>
<gene>
    <name evidence="12" type="ORF">D3272_16965</name>
</gene>
<comment type="similarity">
    <text evidence="1">Belongs to the NADH dehydrogenase family.</text>
</comment>
<evidence type="ECO:0000256" key="2">
    <source>
        <dbReference type="ARBA" id="ARBA00012637"/>
    </source>
</evidence>
<organism evidence="12 13">
    <name type="scientific">Lichenibacterium ramalinae</name>
    <dbReference type="NCBI Taxonomy" id="2316527"/>
    <lineage>
        <taxon>Bacteria</taxon>
        <taxon>Pseudomonadati</taxon>
        <taxon>Pseudomonadota</taxon>
        <taxon>Alphaproteobacteria</taxon>
        <taxon>Hyphomicrobiales</taxon>
        <taxon>Lichenihabitantaceae</taxon>
        <taxon>Lichenibacterium</taxon>
    </lineage>
</organism>
<keyword evidence="5" id="KW-0809">Transit peptide</keyword>
<evidence type="ECO:0000256" key="1">
    <source>
        <dbReference type="ARBA" id="ARBA00005272"/>
    </source>
</evidence>
<evidence type="ECO:0000256" key="8">
    <source>
        <dbReference type="ARBA" id="ARBA00047599"/>
    </source>
</evidence>
<evidence type="ECO:0000259" key="11">
    <source>
        <dbReference type="Pfam" id="PF22366"/>
    </source>
</evidence>
<proteinExistence type="inferred from homology"/>
<keyword evidence="3" id="KW-0285">Flavoprotein</keyword>
<dbReference type="AlphaFoldDB" id="A0A4Q2R977"/>
<evidence type="ECO:0000256" key="6">
    <source>
        <dbReference type="ARBA" id="ARBA00023002"/>
    </source>
</evidence>
<comment type="caution">
    <text evidence="12">The sequence shown here is derived from an EMBL/GenBank/DDBJ whole genome shotgun (WGS) entry which is preliminary data.</text>
</comment>
<dbReference type="InterPro" id="IPR045024">
    <property type="entry name" value="NDH-2"/>
</dbReference>
<evidence type="ECO:0000259" key="10">
    <source>
        <dbReference type="Pfam" id="PF07992"/>
    </source>
</evidence>
<keyword evidence="9" id="KW-1133">Transmembrane helix</keyword>
<dbReference type="InterPro" id="IPR036188">
    <property type="entry name" value="FAD/NAD-bd_sf"/>
</dbReference>
<keyword evidence="7" id="KW-0520">NAD</keyword>
<dbReference type="EC" id="1.6.5.9" evidence="2"/>
<dbReference type="Pfam" id="PF07992">
    <property type="entry name" value="Pyr_redox_2"/>
    <property type="match status" value="1"/>
</dbReference>
<evidence type="ECO:0000256" key="9">
    <source>
        <dbReference type="SAM" id="Phobius"/>
    </source>
</evidence>